<comment type="similarity">
    <text evidence="6">Belongs to the fabD family.</text>
</comment>
<dbReference type="OrthoDB" id="9808564at2"/>
<dbReference type="EC" id="2.3.1.39" evidence="1 6"/>
<dbReference type="PIRSF" id="PIRSF000446">
    <property type="entry name" value="Mct"/>
    <property type="match status" value="1"/>
</dbReference>
<evidence type="ECO:0000256" key="1">
    <source>
        <dbReference type="ARBA" id="ARBA00013258"/>
    </source>
</evidence>
<dbReference type="InterPro" id="IPR017554">
    <property type="entry name" value="Malonate_deCOase_MdcHsu"/>
</dbReference>
<dbReference type="PANTHER" id="PTHR42681:SF1">
    <property type="entry name" value="MALONYL-COA-ACYL CARRIER PROTEIN TRANSACYLASE, MITOCHONDRIAL"/>
    <property type="match status" value="1"/>
</dbReference>
<feature type="domain" description="Malonyl-CoA:ACP transacylase (MAT)" evidence="8">
    <location>
        <begin position="6"/>
        <end position="299"/>
    </location>
</feature>
<reference evidence="9 10" key="1">
    <citation type="submission" date="2016-06" db="EMBL/GenBank/DDBJ databases">
        <authorList>
            <person name="Kjaerup R.B."/>
            <person name="Dalgaard T.S."/>
            <person name="Juul-Madsen H.R."/>
        </authorList>
    </citation>
    <scope>NUCLEOTIDE SEQUENCE [LARGE SCALE GENOMIC DNA]</scope>
    <source>
        <strain evidence="9 10">DSM 16361</strain>
    </source>
</reference>
<evidence type="ECO:0000259" key="8">
    <source>
        <dbReference type="SMART" id="SM00827"/>
    </source>
</evidence>
<dbReference type="SMART" id="SM00827">
    <property type="entry name" value="PKS_AT"/>
    <property type="match status" value="1"/>
</dbReference>
<dbReference type="Gene3D" id="3.40.366.10">
    <property type="entry name" value="Malonyl-Coenzyme A Acyl Carrier Protein, domain 2"/>
    <property type="match status" value="1"/>
</dbReference>
<dbReference type="GO" id="GO:0006633">
    <property type="term" value="P:fatty acid biosynthetic process"/>
    <property type="evidence" value="ECO:0007669"/>
    <property type="project" value="TreeGrafter"/>
</dbReference>
<comment type="catalytic activity">
    <reaction evidence="5 6">
        <text>holo-[ACP] + malonyl-CoA = malonyl-[ACP] + CoA</text>
        <dbReference type="Rhea" id="RHEA:41792"/>
        <dbReference type="Rhea" id="RHEA-COMP:9623"/>
        <dbReference type="Rhea" id="RHEA-COMP:9685"/>
        <dbReference type="ChEBI" id="CHEBI:57287"/>
        <dbReference type="ChEBI" id="CHEBI:57384"/>
        <dbReference type="ChEBI" id="CHEBI:64479"/>
        <dbReference type="ChEBI" id="CHEBI:78449"/>
        <dbReference type="EC" id="2.3.1.39"/>
    </reaction>
</comment>
<evidence type="ECO:0000256" key="6">
    <source>
        <dbReference type="PIRNR" id="PIRNR000446"/>
    </source>
</evidence>
<evidence type="ECO:0000256" key="3">
    <source>
        <dbReference type="ARBA" id="ARBA00022679"/>
    </source>
</evidence>
<dbReference type="InterPro" id="IPR001227">
    <property type="entry name" value="Ac_transferase_dom_sf"/>
</dbReference>
<dbReference type="NCBIfam" id="TIGR03131">
    <property type="entry name" value="malonate_mdcH"/>
    <property type="match status" value="1"/>
</dbReference>
<dbReference type="InterPro" id="IPR016036">
    <property type="entry name" value="Malonyl_transacylase_ACP-bd"/>
</dbReference>
<evidence type="ECO:0000256" key="7">
    <source>
        <dbReference type="PIRSR" id="PIRSR000446-1"/>
    </source>
</evidence>
<evidence type="ECO:0000256" key="5">
    <source>
        <dbReference type="ARBA" id="ARBA00048462"/>
    </source>
</evidence>
<dbReference type="SUPFAM" id="SSF52151">
    <property type="entry name" value="FabD/lysophospholipase-like"/>
    <property type="match status" value="1"/>
</dbReference>
<dbReference type="AlphaFoldDB" id="A0A238D678"/>
<keyword evidence="3 6" id="KW-0808">Transferase</keyword>
<dbReference type="RefSeq" id="WP_094161028.1">
    <property type="nucleotide sequence ID" value="NZ_LT592171.1"/>
</dbReference>
<evidence type="ECO:0000313" key="9">
    <source>
        <dbReference type="EMBL" id="SBP88735.1"/>
    </source>
</evidence>
<feature type="active site" evidence="7">
    <location>
        <position position="198"/>
    </location>
</feature>
<dbReference type="PANTHER" id="PTHR42681">
    <property type="entry name" value="MALONYL-COA-ACYL CARRIER PROTEIN TRANSACYLASE, MITOCHONDRIAL"/>
    <property type="match status" value="1"/>
</dbReference>
<dbReference type="GO" id="GO:0005829">
    <property type="term" value="C:cytosol"/>
    <property type="evidence" value="ECO:0007669"/>
    <property type="project" value="TreeGrafter"/>
</dbReference>
<dbReference type="InterPro" id="IPR050858">
    <property type="entry name" value="Mal-CoA-ACP_Trans/PKS_FabD"/>
</dbReference>
<dbReference type="GO" id="GO:0004314">
    <property type="term" value="F:[acyl-carrier-protein] S-malonyltransferase activity"/>
    <property type="evidence" value="ECO:0007669"/>
    <property type="project" value="UniProtKB-EC"/>
</dbReference>
<gene>
    <name evidence="9" type="ORF">THIARS_70355</name>
</gene>
<organism evidence="9 10">
    <name type="scientific">Thiomonas delicata</name>
    <name type="common">Thiomonas cuprina</name>
    <dbReference type="NCBI Taxonomy" id="364030"/>
    <lineage>
        <taxon>Bacteria</taxon>
        <taxon>Pseudomonadati</taxon>
        <taxon>Pseudomonadota</taxon>
        <taxon>Betaproteobacteria</taxon>
        <taxon>Burkholderiales</taxon>
        <taxon>Thiomonas</taxon>
    </lineage>
</organism>
<evidence type="ECO:0000256" key="2">
    <source>
        <dbReference type="ARBA" id="ARBA00018953"/>
    </source>
</evidence>
<feature type="active site" evidence="7">
    <location>
        <position position="86"/>
    </location>
</feature>
<evidence type="ECO:0000256" key="4">
    <source>
        <dbReference type="ARBA" id="ARBA00023315"/>
    </source>
</evidence>
<keyword evidence="10" id="KW-1185">Reference proteome</keyword>
<sequence>MKLAYLCPGQGAQTAGFLHRLPKHAAVARTLDEASGVLGRDVSELDSAEALRSTVAVQLAVVVAGVCVARALRDEGVRPDAVAGLSVGAYTAAVIAGVLTLEQCLRLVRLRATLMEQAYPQGYGMAVIGGLPQRAVEAMIEAACTGLEPRRRAYLANLNAPAQFAIAGADEALERVLQAARMQGARRAERLDVAVPSHCPLLAGVATALREALAGERLAEPELPYAGNTTARLLRSARAVAADLADNVMTPVHWHDASRVLFENGVRHFIELPPGQALTQLARSAFCDAHALAAEQADLASLALSARRAQRHEENDRNLE</sequence>
<dbReference type="InterPro" id="IPR024925">
    <property type="entry name" value="Malonyl_CoA-ACP_transAc"/>
</dbReference>
<dbReference type="Proteomes" id="UP000214566">
    <property type="component" value="Unassembled WGS sequence"/>
</dbReference>
<dbReference type="InterPro" id="IPR016035">
    <property type="entry name" value="Acyl_Trfase/lysoPLipase"/>
</dbReference>
<evidence type="ECO:0000313" key="10">
    <source>
        <dbReference type="Proteomes" id="UP000214566"/>
    </source>
</evidence>
<name>A0A238D678_THIDL</name>
<accession>A0A238D678</accession>
<proteinExistence type="inferred from homology"/>
<dbReference type="Gene3D" id="3.30.70.250">
    <property type="entry name" value="Malonyl-CoA ACP transacylase, ACP-binding"/>
    <property type="match status" value="1"/>
</dbReference>
<dbReference type="InterPro" id="IPR014043">
    <property type="entry name" value="Acyl_transferase_dom"/>
</dbReference>
<dbReference type="Pfam" id="PF00698">
    <property type="entry name" value="Acyl_transf_1"/>
    <property type="match status" value="1"/>
</dbReference>
<keyword evidence="4 6" id="KW-0012">Acyltransferase</keyword>
<protein>
    <recommendedName>
        <fullName evidence="2 6">Malonyl CoA-acyl carrier protein transacylase</fullName>
        <ecNumber evidence="1 6">2.3.1.39</ecNumber>
    </recommendedName>
</protein>
<dbReference type="SUPFAM" id="SSF55048">
    <property type="entry name" value="Probable ACP-binding domain of malonyl-CoA ACP transacylase"/>
    <property type="match status" value="1"/>
</dbReference>
<dbReference type="EMBL" id="FLMQ01000056">
    <property type="protein sequence ID" value="SBP88735.1"/>
    <property type="molecule type" value="Genomic_DNA"/>
</dbReference>